<protein>
    <submittedName>
        <fullName evidence="1">Uncharacterized protein</fullName>
    </submittedName>
</protein>
<evidence type="ECO:0000313" key="1">
    <source>
        <dbReference type="EMBL" id="MBF9152355.1"/>
    </source>
</evidence>
<dbReference type="RefSeq" id="WP_196276661.1">
    <property type="nucleotide sequence ID" value="NZ_JADQDC010000011.1"/>
</dbReference>
<dbReference type="Gene3D" id="3.40.50.1820">
    <property type="entry name" value="alpha/beta hydrolase"/>
    <property type="match status" value="1"/>
</dbReference>
<evidence type="ECO:0000313" key="2">
    <source>
        <dbReference type="Proteomes" id="UP000600799"/>
    </source>
</evidence>
<keyword evidence="2" id="KW-1185">Reference proteome</keyword>
<proteinExistence type="predicted"/>
<accession>A0ABS0HJC4</accession>
<organism evidence="1 2">
    <name type="scientific">Novosphingobium jiangmenense</name>
    <dbReference type="NCBI Taxonomy" id="2791981"/>
    <lineage>
        <taxon>Bacteria</taxon>
        <taxon>Pseudomonadati</taxon>
        <taxon>Pseudomonadota</taxon>
        <taxon>Alphaproteobacteria</taxon>
        <taxon>Sphingomonadales</taxon>
        <taxon>Sphingomonadaceae</taxon>
        <taxon>Novosphingobium</taxon>
    </lineage>
</organism>
<dbReference type="InterPro" id="IPR029058">
    <property type="entry name" value="AB_hydrolase_fold"/>
</dbReference>
<gene>
    <name evidence="1" type="ORF">I2488_15210</name>
</gene>
<dbReference type="SUPFAM" id="SSF53474">
    <property type="entry name" value="alpha/beta-Hydrolases"/>
    <property type="match status" value="1"/>
</dbReference>
<sequence>MTALPLAPLMTTSMPLPQFLTSAACERHQYYAVVPDTLRKDAVPLVVVHGISRNAAELALRFGERAHLEGVPVIAPLFERGTFGMYQQVVDQAGALPCDAALAGILADAAGRFGFDASQVDLFGFSGGAQFAHRYALLHPPRVRHCVAAAAGWYTMPDFATAWPLGLAGAPHPIDRPALARVRFDVVVGALDRQQDKALRRSPEIDDVQGSHRLQRARRWHRAMRKAGFQGSLQVIPDLSHAFGDAVHLGIVPLAFQLLATHRARHEVPET</sequence>
<dbReference type="EMBL" id="JADQDC010000011">
    <property type="protein sequence ID" value="MBF9152355.1"/>
    <property type="molecule type" value="Genomic_DNA"/>
</dbReference>
<comment type="caution">
    <text evidence="1">The sequence shown here is derived from an EMBL/GenBank/DDBJ whole genome shotgun (WGS) entry which is preliminary data.</text>
</comment>
<reference evidence="1 2" key="1">
    <citation type="submission" date="2020-11" db="EMBL/GenBank/DDBJ databases">
        <title>The genome sequence of Novosphingobium sp. 1Y9A.</title>
        <authorList>
            <person name="Liu Y."/>
        </authorList>
    </citation>
    <scope>NUCLEOTIDE SEQUENCE [LARGE SCALE GENOMIC DNA]</scope>
    <source>
        <strain evidence="1 2">1Y9A</strain>
    </source>
</reference>
<name>A0ABS0HJC4_9SPHN</name>
<dbReference type="Proteomes" id="UP000600799">
    <property type="component" value="Unassembled WGS sequence"/>
</dbReference>